<evidence type="ECO:0000313" key="2">
    <source>
        <dbReference type="EMBL" id="MEE6147737.1"/>
    </source>
</evidence>
<reference evidence="2 3" key="1">
    <citation type="submission" date="2024-01" db="EMBL/GenBank/DDBJ databases">
        <title>Description of Olsenella sp. nov., isolated from pig feces.</title>
        <authorList>
            <person name="Chang Y.-H."/>
        </authorList>
    </citation>
    <scope>NUCLEOTIDE SEQUENCE [LARGE SCALE GENOMIC DNA]</scope>
    <source>
        <strain evidence="2 3">YH-ols2223</strain>
    </source>
</reference>
<dbReference type="InterPro" id="IPR001333">
    <property type="entry name" value="Peptidase_M32_Taq"/>
</dbReference>
<keyword evidence="3" id="KW-1185">Reference proteome</keyword>
<dbReference type="Pfam" id="PF02074">
    <property type="entry name" value="Peptidase_M32"/>
    <property type="match status" value="1"/>
</dbReference>
<accession>A0ABU7RAW0</accession>
<dbReference type="PRINTS" id="PR00998">
    <property type="entry name" value="CRBOXYPTASET"/>
</dbReference>
<keyword evidence="1" id="KW-0482">Metalloprotease</keyword>
<organism evidence="2 3">
    <name type="scientific">Olsenella absiana</name>
    <dbReference type="NCBI Taxonomy" id="3115222"/>
    <lineage>
        <taxon>Bacteria</taxon>
        <taxon>Bacillati</taxon>
        <taxon>Actinomycetota</taxon>
        <taxon>Coriobacteriia</taxon>
        <taxon>Coriobacteriales</taxon>
        <taxon>Atopobiaceae</taxon>
        <taxon>Olsenella</taxon>
    </lineage>
</organism>
<dbReference type="Proteomes" id="UP001332931">
    <property type="component" value="Unassembled WGS sequence"/>
</dbReference>
<dbReference type="RefSeq" id="WP_330958505.1">
    <property type="nucleotide sequence ID" value="NZ_JAZGJQ010000007.1"/>
</dbReference>
<comment type="catalytic activity">
    <reaction evidence="1">
        <text>Release of a C-terminal amino acid with broad specificity, except for -Pro.</text>
        <dbReference type="EC" id="3.4.17.19"/>
    </reaction>
</comment>
<dbReference type="PANTHER" id="PTHR34217:SF1">
    <property type="entry name" value="CARBOXYPEPTIDASE 1"/>
    <property type="match status" value="1"/>
</dbReference>
<name>A0ABU7RAW0_9ACTN</name>
<sequence length="518" mass="59504">MPDTNATEPVPERGPLPSDLAPYLETLREVERHLYAHRYAKKTLDVLGPTIDPAAVTADRGEALAVLEEEDHDLVCSPELKGALDHLSEHDAELDETTRAQVRVLRRTQEEMTLVPAADQAELTRLTCEANDVWARAKRADDWASFEPYVDRLVALMRRMAHERDPRRDAYDVWLDHFEQGTSRAFYDDFFARVKDTVVPLLMDIRSKGYQPSRDCVEGRFDAARQWQLARDVAELEGVNLDAWWLTETEHPFSEAMTTNYAVTAAHVYEDDVTRNLYSMLHEGGHNSYEQGVDPSFNYTSLSGGTSAGMHEGQSRFFENYVGRDRAFAPHLLELLKRHFPGQMMRVTPQQFWLATNRVEPQPIRTEADELTYPLHVIIRYEIEQLLFSGEAKAADVPGLWKERYKGYLGVRVPNDRDGALQDSHWSTGYFGYFPTYALGGAYGAQLKDQMLADGVAWEDDLSRGDLTEVREWLRQHIWRYGRSKDPDELIRMACHTGFDPSHYTRYLDEKYRGIYGL</sequence>
<dbReference type="CDD" id="cd06460">
    <property type="entry name" value="M32_Taq"/>
    <property type="match status" value="1"/>
</dbReference>
<dbReference type="SUPFAM" id="SSF55486">
    <property type="entry name" value="Metalloproteases ('zincins'), catalytic domain"/>
    <property type="match status" value="1"/>
</dbReference>
<dbReference type="Gene3D" id="1.10.1370.30">
    <property type="match status" value="1"/>
</dbReference>
<evidence type="ECO:0000313" key="3">
    <source>
        <dbReference type="Proteomes" id="UP001332931"/>
    </source>
</evidence>
<protein>
    <recommendedName>
        <fullName evidence="1">Metal-dependent carboxypeptidase</fullName>
        <ecNumber evidence="1">3.4.17.19</ecNumber>
    </recommendedName>
</protein>
<keyword evidence="1" id="KW-0645">Protease</keyword>
<dbReference type="EMBL" id="JAZGJQ010000007">
    <property type="protein sequence ID" value="MEE6147737.1"/>
    <property type="molecule type" value="Genomic_DNA"/>
</dbReference>
<dbReference type="GO" id="GO:0004180">
    <property type="term" value="F:carboxypeptidase activity"/>
    <property type="evidence" value="ECO:0007669"/>
    <property type="project" value="UniProtKB-KW"/>
</dbReference>
<gene>
    <name evidence="2" type="ORF">VXJ25_07055</name>
</gene>
<dbReference type="EC" id="3.4.17.19" evidence="1"/>
<dbReference type="PIRSF" id="PIRSF006615">
    <property type="entry name" value="Zn_crbxpep_Taq"/>
    <property type="match status" value="1"/>
</dbReference>
<keyword evidence="1 2" id="KW-0378">Hydrolase</keyword>
<proteinExistence type="inferred from homology"/>
<dbReference type="PROSITE" id="PS52034">
    <property type="entry name" value="PEPTIDASE_M32"/>
    <property type="match status" value="1"/>
</dbReference>
<comment type="caution">
    <text evidence="2">The sequence shown here is derived from an EMBL/GenBank/DDBJ whole genome shotgun (WGS) entry which is preliminary data.</text>
</comment>
<comment type="similarity">
    <text evidence="1">Belongs to the peptidase M32 family.</text>
</comment>
<evidence type="ECO:0000256" key="1">
    <source>
        <dbReference type="PIRNR" id="PIRNR006615"/>
    </source>
</evidence>
<keyword evidence="1" id="KW-0479">Metal-binding</keyword>
<dbReference type="PANTHER" id="PTHR34217">
    <property type="entry name" value="METAL-DEPENDENT CARBOXYPEPTIDASE"/>
    <property type="match status" value="1"/>
</dbReference>
<keyword evidence="1 2" id="KW-0121">Carboxypeptidase</keyword>
<comment type="function">
    <text evidence="1">Broad specificity carboxypetidase that releases amino acids sequentially from the C-terminus, including neutral, aromatic, polar and basic residues.</text>
</comment>